<dbReference type="SUPFAM" id="SSF50353">
    <property type="entry name" value="Cytokine"/>
    <property type="match status" value="1"/>
</dbReference>
<dbReference type="Proteomes" id="UP001652741">
    <property type="component" value="Chromosome ssa01"/>
</dbReference>
<dbReference type="GO" id="GO:0042664">
    <property type="term" value="P:negative regulation of endodermal cell fate specification"/>
    <property type="evidence" value="ECO:0007669"/>
    <property type="project" value="UniProtKB-ARBA"/>
</dbReference>
<dbReference type="AlphaFoldDB" id="A0A1S3S0C1"/>
<sequence length="202" mass="23758">MRRLPSQLSYLFLHFFAFCYYAQHVSEQSKVTDRVSRRLIRTYQLYSRTSGKHVQVLPNKKINAMADDGDVYAKLVVETDTFGSRVRIKGAETGLYICMNKRGKLIGKRNGQGHDCIFSEIVLENNYTALRNARYEGWYMGFTRRGRPRKGSRTRQHQREVHFMKRLPLGSHPTHPAQHKPFDFVHYPFSPRTKRTRFSAER</sequence>
<name>A0A1S3S0C1_SALSA</name>
<organism evidence="7 8">
    <name type="scientific">Salmo salar</name>
    <name type="common">Atlantic salmon</name>
    <dbReference type="NCBI Taxonomy" id="8030"/>
    <lineage>
        <taxon>Eukaryota</taxon>
        <taxon>Metazoa</taxon>
        <taxon>Chordata</taxon>
        <taxon>Craniata</taxon>
        <taxon>Vertebrata</taxon>
        <taxon>Euteleostomi</taxon>
        <taxon>Actinopterygii</taxon>
        <taxon>Neopterygii</taxon>
        <taxon>Teleostei</taxon>
        <taxon>Protacanthopterygii</taxon>
        <taxon>Salmoniformes</taxon>
        <taxon>Salmonidae</taxon>
        <taxon>Salmoninae</taxon>
        <taxon>Salmo</taxon>
    </lineage>
</organism>
<evidence type="ECO:0000256" key="1">
    <source>
        <dbReference type="ARBA" id="ARBA00004613"/>
    </source>
</evidence>
<proteinExistence type="inferred from homology"/>
<keyword evidence="3" id="KW-0964">Secreted</keyword>
<dbReference type="InterPro" id="IPR008996">
    <property type="entry name" value="IL1/FGF"/>
</dbReference>
<dbReference type="GO" id="GO:0005576">
    <property type="term" value="C:extracellular region"/>
    <property type="evidence" value="ECO:0007669"/>
    <property type="project" value="UniProtKB-SubCell"/>
</dbReference>
<dbReference type="SMART" id="SM00442">
    <property type="entry name" value="FGF"/>
    <property type="match status" value="1"/>
</dbReference>
<evidence type="ECO:0000256" key="5">
    <source>
        <dbReference type="ARBA" id="ARBA00023030"/>
    </source>
</evidence>
<protein>
    <recommendedName>
        <fullName evidence="6">Fibroblast growth factor</fullName>
        <shortName evidence="6">FGF</shortName>
    </recommendedName>
</protein>
<feature type="chain" id="PRO_5010006020" description="Fibroblast growth factor" evidence="6">
    <location>
        <begin position="23"/>
        <end position="202"/>
    </location>
</feature>
<dbReference type="Pfam" id="PF00167">
    <property type="entry name" value="FGF"/>
    <property type="match status" value="1"/>
</dbReference>
<dbReference type="RefSeq" id="XP_014057901.1">
    <property type="nucleotide sequence ID" value="XM_014202426.2"/>
</dbReference>
<evidence type="ECO:0000313" key="8">
    <source>
        <dbReference type="RefSeq" id="XP_014057901.1"/>
    </source>
</evidence>
<evidence type="ECO:0000313" key="7">
    <source>
        <dbReference type="Proteomes" id="UP001652741"/>
    </source>
</evidence>
<evidence type="ECO:0000256" key="4">
    <source>
        <dbReference type="ARBA" id="ARBA00022729"/>
    </source>
</evidence>
<dbReference type="GO" id="GO:0008083">
    <property type="term" value="F:growth factor activity"/>
    <property type="evidence" value="ECO:0007669"/>
    <property type="project" value="UniProtKB-KW"/>
</dbReference>
<dbReference type="InterPro" id="IPR002209">
    <property type="entry name" value="Fibroblast_GF_fam"/>
</dbReference>
<keyword evidence="7" id="KW-1185">Reference proteome</keyword>
<evidence type="ECO:0000256" key="6">
    <source>
        <dbReference type="RuleBase" id="RU049442"/>
    </source>
</evidence>
<dbReference type="PANTHER" id="PTHR11486">
    <property type="entry name" value="FIBROBLAST GROWTH FACTOR"/>
    <property type="match status" value="1"/>
</dbReference>
<gene>
    <name evidence="8" type="primary">LOC106606274</name>
</gene>
<dbReference type="Gene3D" id="2.80.10.50">
    <property type="match status" value="1"/>
</dbReference>
<dbReference type="PROSITE" id="PS00247">
    <property type="entry name" value="HBGF_FGF"/>
    <property type="match status" value="1"/>
</dbReference>
<feature type="signal peptide" evidence="6">
    <location>
        <begin position="1"/>
        <end position="22"/>
    </location>
</feature>
<reference evidence="8" key="1">
    <citation type="submission" date="2025-08" db="UniProtKB">
        <authorList>
            <consortium name="RefSeq"/>
        </authorList>
    </citation>
    <scope>IDENTIFICATION</scope>
</reference>
<dbReference type="FunFam" id="2.80.10.50:FF:000007">
    <property type="entry name" value="Fibroblast growth factor"/>
    <property type="match status" value="1"/>
</dbReference>
<evidence type="ECO:0000256" key="3">
    <source>
        <dbReference type="ARBA" id="ARBA00022525"/>
    </source>
</evidence>
<accession>A0A1S3S0C1</accession>
<keyword evidence="5" id="KW-0339">Growth factor</keyword>
<dbReference type="PRINTS" id="PR00262">
    <property type="entry name" value="IL1HBGF"/>
</dbReference>
<evidence type="ECO:0000256" key="2">
    <source>
        <dbReference type="ARBA" id="ARBA00007936"/>
    </source>
</evidence>
<comment type="subcellular location">
    <subcellularLocation>
        <location evidence="1">Secreted</location>
    </subcellularLocation>
</comment>
<keyword evidence="4 6" id="KW-0732">Signal</keyword>
<dbReference type="GeneID" id="106606274"/>
<comment type="similarity">
    <text evidence="2 6">Belongs to the heparin-binding growth factors family.</text>
</comment>